<keyword evidence="2" id="KW-1185">Reference proteome</keyword>
<dbReference type="RefSeq" id="WP_271020565.1">
    <property type="nucleotide sequence ID" value="NZ_JAQHXR010000001.1"/>
</dbReference>
<comment type="caution">
    <text evidence="1">The sequence shown here is derived from an EMBL/GenBank/DDBJ whole genome shotgun (WGS) entry which is preliminary data.</text>
</comment>
<protein>
    <submittedName>
        <fullName evidence="1">Uncharacterized protein</fullName>
    </submittedName>
</protein>
<evidence type="ECO:0000313" key="1">
    <source>
        <dbReference type="EMBL" id="MDA3968271.1"/>
    </source>
</evidence>
<accession>A0ABT4VC43</accession>
<name>A0ABT4VC43_9HELI</name>
<dbReference type="Proteomes" id="UP001210261">
    <property type="component" value="Unassembled WGS sequence"/>
</dbReference>
<proteinExistence type="predicted"/>
<dbReference type="EMBL" id="JAQHXR010000001">
    <property type="protein sequence ID" value="MDA3968271.1"/>
    <property type="molecule type" value="Genomic_DNA"/>
</dbReference>
<organism evidence="1 2">
    <name type="scientific">Helicobacter ibis</name>
    <dbReference type="NCBI Taxonomy" id="2962633"/>
    <lineage>
        <taxon>Bacteria</taxon>
        <taxon>Pseudomonadati</taxon>
        <taxon>Campylobacterota</taxon>
        <taxon>Epsilonproteobacteria</taxon>
        <taxon>Campylobacterales</taxon>
        <taxon>Helicobacteraceae</taxon>
        <taxon>Helicobacter</taxon>
    </lineage>
</organism>
<gene>
    <name evidence="1" type="ORF">PF021_01115</name>
</gene>
<reference evidence="1 2" key="1">
    <citation type="submission" date="2023-01" db="EMBL/GenBank/DDBJ databases">
        <title>Description of Helicobacter ibis sp. nov. isolated from faecal droppings of black-faced ibis (Theristicus melanopis).</title>
        <authorList>
            <person name="Lopez-Cantillo M."/>
            <person name="Vidal-Veuthey B."/>
            <person name="Mella A."/>
            <person name="De La Haba R."/>
            <person name="Collado L."/>
        </authorList>
    </citation>
    <scope>NUCLEOTIDE SEQUENCE [LARGE SCALE GENOMIC DNA]</scope>
    <source>
        <strain evidence="1 2">A82</strain>
    </source>
</reference>
<evidence type="ECO:0000313" key="2">
    <source>
        <dbReference type="Proteomes" id="UP001210261"/>
    </source>
</evidence>
<sequence>MVVFIILFVILLLFVWLVFAFLHTKTSKKQTIIKDYSAHEILELVKDSNNSLSALEEYSKIAKAHYHRYMGEISDFDLEFVVVLSAHKHVNAKLILEVERYFKVENPNRATLLDNALGAGLKKR</sequence>